<keyword evidence="2" id="KW-1185">Reference proteome</keyword>
<proteinExistence type="predicted"/>
<name>S9S3P0_9RHOB</name>
<protein>
    <submittedName>
        <fullName evidence="1">Uncharacterized protein</fullName>
    </submittedName>
</protein>
<accession>S9S3P0</accession>
<reference evidence="2" key="1">
    <citation type="journal article" date="2014" name="Stand. Genomic Sci.">
        <title>Genome sequence of the exopolysaccharide-producing Salipiger mucosus type strain (DSM 16094(T)), a moderately halophilic member of the Roseobacter clade.</title>
        <authorList>
            <person name="Riedel T."/>
            <person name="Spring S."/>
            <person name="Fiebig A."/>
            <person name="Petersen J."/>
            <person name="Kyrpides N.C."/>
            <person name="Goker M."/>
            <person name="Klenk H.P."/>
        </authorList>
    </citation>
    <scope>NUCLEOTIDE SEQUENCE [LARGE SCALE GENOMIC DNA]</scope>
    <source>
        <strain evidence="2">DSM 16094</strain>
    </source>
</reference>
<dbReference type="Proteomes" id="UP000015347">
    <property type="component" value="Unassembled WGS sequence"/>
</dbReference>
<organism evidence="1 2">
    <name type="scientific">Salipiger mucosus DSM 16094</name>
    <dbReference type="NCBI Taxonomy" id="1123237"/>
    <lineage>
        <taxon>Bacteria</taxon>
        <taxon>Pseudomonadati</taxon>
        <taxon>Pseudomonadota</taxon>
        <taxon>Alphaproteobacteria</taxon>
        <taxon>Rhodobacterales</taxon>
        <taxon>Roseobacteraceae</taxon>
        <taxon>Salipiger</taxon>
    </lineage>
</organism>
<gene>
    <name evidence="1" type="ORF">Salmuc_01388</name>
</gene>
<comment type="caution">
    <text evidence="1">The sequence shown here is derived from an EMBL/GenBank/DDBJ whole genome shotgun (WGS) entry which is preliminary data.</text>
</comment>
<dbReference type="EMBL" id="APVH01000012">
    <property type="protein sequence ID" value="EPX84815.1"/>
    <property type="molecule type" value="Genomic_DNA"/>
</dbReference>
<evidence type="ECO:0000313" key="1">
    <source>
        <dbReference type="EMBL" id="EPX84815.1"/>
    </source>
</evidence>
<sequence length="38" mass="4407">MNSRIWSDRDLEFLESLASLCSHQVLFRATLQTIKIIA</sequence>
<dbReference type="HOGENOM" id="CLU_219466_0_0_5"/>
<evidence type="ECO:0000313" key="2">
    <source>
        <dbReference type="Proteomes" id="UP000015347"/>
    </source>
</evidence>
<dbReference type="AlphaFoldDB" id="S9S3P0"/>